<evidence type="ECO:0000259" key="1">
    <source>
        <dbReference type="PROSITE" id="PS50222"/>
    </source>
</evidence>
<evidence type="ECO:0000313" key="2">
    <source>
        <dbReference type="EMBL" id="CAF5179593.1"/>
    </source>
</evidence>
<dbReference type="GO" id="GO:0005509">
    <property type="term" value="F:calcium ion binding"/>
    <property type="evidence" value="ECO:0007669"/>
    <property type="project" value="InterPro"/>
</dbReference>
<feature type="domain" description="EF-hand" evidence="1">
    <location>
        <begin position="298"/>
        <end position="333"/>
    </location>
</feature>
<name>A0A8S3HEN6_9BILA</name>
<dbReference type="InterPro" id="IPR032675">
    <property type="entry name" value="LRR_dom_sf"/>
</dbReference>
<comment type="caution">
    <text evidence="2">The sequence shown here is derived from an EMBL/GenBank/DDBJ whole genome shotgun (WGS) entry which is preliminary data.</text>
</comment>
<accession>A0A8S3HEN6</accession>
<protein>
    <recommendedName>
        <fullName evidence="1">EF-hand domain-containing protein</fullName>
    </recommendedName>
</protein>
<dbReference type="InterPro" id="IPR002048">
    <property type="entry name" value="EF_hand_dom"/>
</dbReference>
<dbReference type="Gene3D" id="3.80.10.10">
    <property type="entry name" value="Ribonuclease Inhibitor"/>
    <property type="match status" value="1"/>
</dbReference>
<gene>
    <name evidence="2" type="ORF">SMN809_LOCUS68537</name>
</gene>
<proteinExistence type="predicted"/>
<dbReference type="PROSITE" id="PS50222">
    <property type="entry name" value="EF_HAND_2"/>
    <property type="match status" value="1"/>
</dbReference>
<dbReference type="Proteomes" id="UP000676336">
    <property type="component" value="Unassembled WGS sequence"/>
</dbReference>
<dbReference type="EMBL" id="CAJOBI010317596">
    <property type="protein sequence ID" value="CAF5179593.1"/>
    <property type="molecule type" value="Genomic_DNA"/>
</dbReference>
<dbReference type="AlphaFoldDB" id="A0A8S3HEN6"/>
<dbReference type="SUPFAM" id="SSF52058">
    <property type="entry name" value="L domain-like"/>
    <property type="match status" value="1"/>
</dbReference>
<evidence type="ECO:0000313" key="3">
    <source>
        <dbReference type="Proteomes" id="UP000676336"/>
    </source>
</evidence>
<sequence>MRRWLDLSAYITCFHSTSFFNRRPSTLNQVQSHNRVLYTCYNDPDIYTSLNTGLNSIAIKSTNLTNTKRENQFGKYGECYYCCLLRKDEIKERMDISLQKLFELVGNYSASIFYLELYKQDKNILQTGLILNDEFFLKFNGLEIIDIKNIIIDRFQLNNKNRYCLKYLTYLSLENNNLAAMQVDFQYLNNLTYLKLVDNPFETLPLNCLSPKSLQNVDLSRLGRLNEIDPNTQFSSKLKSLLITESILTTLPQTLATDARAKLTKLTLNGAAWWGVAGMSVNEVVKNDSFIKKFVAFLDDDELEKIYRMYDEDVNGVLTYSEINLMNAHMYRYIQRLRPSNAKIVR</sequence>
<reference evidence="2" key="1">
    <citation type="submission" date="2021-02" db="EMBL/GenBank/DDBJ databases">
        <authorList>
            <person name="Nowell W R."/>
        </authorList>
    </citation>
    <scope>NUCLEOTIDE SEQUENCE</scope>
</reference>
<organism evidence="2 3">
    <name type="scientific">Rotaria magnacalcarata</name>
    <dbReference type="NCBI Taxonomy" id="392030"/>
    <lineage>
        <taxon>Eukaryota</taxon>
        <taxon>Metazoa</taxon>
        <taxon>Spiralia</taxon>
        <taxon>Gnathifera</taxon>
        <taxon>Rotifera</taxon>
        <taxon>Eurotatoria</taxon>
        <taxon>Bdelloidea</taxon>
        <taxon>Philodinida</taxon>
        <taxon>Philodinidae</taxon>
        <taxon>Rotaria</taxon>
    </lineage>
</organism>